<feature type="domain" description="Helicase ATP-binding" evidence="5">
    <location>
        <begin position="422"/>
        <end position="611"/>
    </location>
</feature>
<dbReference type="PANTHER" id="PTHR45626:SF14">
    <property type="entry name" value="ATP-DEPENDENT DNA HELICASE (EUROFUNG)"/>
    <property type="match status" value="1"/>
</dbReference>
<keyword evidence="2" id="KW-0378">Hydrolase</keyword>
<feature type="compositionally biased region" description="Acidic residues" evidence="4">
    <location>
        <begin position="945"/>
        <end position="959"/>
    </location>
</feature>
<evidence type="ECO:0000313" key="8">
    <source>
        <dbReference type="Proteomes" id="UP001166286"/>
    </source>
</evidence>
<dbReference type="InterPro" id="IPR014001">
    <property type="entry name" value="Helicase_ATP-bd"/>
</dbReference>
<feature type="compositionally biased region" description="Acidic residues" evidence="4">
    <location>
        <begin position="898"/>
        <end position="908"/>
    </location>
</feature>
<feature type="region of interest" description="Disordered" evidence="4">
    <location>
        <begin position="364"/>
        <end position="394"/>
    </location>
</feature>
<dbReference type="InterPro" id="IPR050628">
    <property type="entry name" value="SNF2_RAD54_helicase_TF"/>
</dbReference>
<dbReference type="GO" id="GO:0008094">
    <property type="term" value="F:ATP-dependent activity, acting on DNA"/>
    <property type="evidence" value="ECO:0007669"/>
    <property type="project" value="TreeGrafter"/>
</dbReference>
<dbReference type="PANTHER" id="PTHR45626">
    <property type="entry name" value="TRANSCRIPTION TERMINATION FACTOR 2-RELATED"/>
    <property type="match status" value="1"/>
</dbReference>
<feature type="compositionally biased region" description="Acidic residues" evidence="4">
    <location>
        <begin position="925"/>
        <end position="934"/>
    </location>
</feature>
<dbReference type="InterPro" id="IPR049730">
    <property type="entry name" value="SNF2/RAD54-like_C"/>
</dbReference>
<dbReference type="PROSITE" id="PS51192">
    <property type="entry name" value="HELICASE_ATP_BIND_1"/>
    <property type="match status" value="1"/>
</dbReference>
<gene>
    <name evidence="7" type="ORF">JMJ35_002587</name>
</gene>
<feature type="region of interest" description="Disordered" evidence="4">
    <location>
        <begin position="235"/>
        <end position="276"/>
    </location>
</feature>
<dbReference type="Gene3D" id="3.40.50.10810">
    <property type="entry name" value="Tandem AAA-ATPase domain"/>
    <property type="match status" value="1"/>
</dbReference>
<dbReference type="CDD" id="cd18008">
    <property type="entry name" value="DEXDc_SHPRH-like"/>
    <property type="match status" value="1"/>
</dbReference>
<dbReference type="InterPro" id="IPR000330">
    <property type="entry name" value="SNF2_N"/>
</dbReference>
<dbReference type="AlphaFoldDB" id="A0AA39R5F0"/>
<dbReference type="EMBL" id="JAFEKC020000004">
    <property type="protein sequence ID" value="KAK0515208.1"/>
    <property type="molecule type" value="Genomic_DNA"/>
</dbReference>
<evidence type="ECO:0000313" key="7">
    <source>
        <dbReference type="EMBL" id="KAK0515208.1"/>
    </source>
</evidence>
<sequence length="1199" mass="134070">MSTRQRQRFGRRLPRQRGPSPPARNTLGSSQLPNFAFEPQPTQATSPSITFRVPSPTDSDEEEIQAAEVRPPEYHLPEYPNKRTSYPLDFNFSGSNRDSLSILGDSSSLFSDAGVVDFHAPAQSTKPQCFYFGTTGPTSSIPSIVHSPPPSKMVVEREPPKATPQKPVQPPSFATTGQPQFGQPSPLQNRLQPSNVFNVPKPNQPRSEHHRQPPPAVASHLQQVKDFAHKVVEPFRTNHPIQPRPTSAEPDVVEIPRPANPSSWNAFSRPPPTYSSFNPPGGFAAVANHQKPVVDLTQPPASYRDPALFDDRFGAIDPYNYIDAAKANENIKELLEGAFEDEEDKPRTRSRKKKVEAAATDLSEKLKGLGVKEDSDKENQDDQGHHDEDEDDGTVEGLEVKLLPHQVDGVHWMTDKEIGTKKKNGISPKGGILADDMGLGKTIQSIALMLANPRPAQSTTTSVTDKKTLPSTVGKGTLVVAPLALIKQWEREIKNRVTESHMLRVCVHHGPQRTKRFEDLKKYDVVITTYQILVSEHGSSSQREDGPKVGCFGIHWYRVILDEAHTIKNRNAKATQACYTLRSEYRWCLTGTPMQNNLDELQSLIKFLRIKPYNDLGVWKEQITKPMSQGRGGIAIKRLQFYLKAFMKRRTKDVLKQEGALNPGGKPSKDGQNNGFKITARKVESVLAEFSPEERNFYDRLEQRTDRSLEQMMGGKKMNYASALVLLLRLRQACNHPELVGGSMAKDRDALTTGSTSGAQTPRKSKVVDEEMDAMADLLGGMSVETKQCDVCQIELSKDEVSSGAIRCTECEEDLVSQRRTKERHKNRKDRKDHFPAVKAKPEIFKPRPPRNRRVILDDSEDDDAEWVVPENERHAPNLGKAGGSDDENAEGGGESLASDDTDTEDESSVQIVKSRQREVVNLDTTDEEAEEVEEHSRRLSNKEGEEEEEESSSSDSDDPSLASITTSAKIRHLLTVLHRESSTHKFIVFSQFTSMLDLIEPFLKRDNLTFTRYDGSMRNDLREASLDRLRNNSRTRILLCSLKCGSLGLNLTAASRVVILEPFWNPFVEEQAIDRVHRLNQTRDVIVYKLTIANTVEARILDLQEKKRALAKAAIGGDGKAAGKLSMKDILNLFKRDAEHDVRHAGDAELGSMTRVLENNVGRDVDGVVGQSRRMAPPMMEKGRVPVKEHDVYGRRWA</sequence>
<dbReference type="GO" id="GO:0006281">
    <property type="term" value="P:DNA repair"/>
    <property type="evidence" value="ECO:0007669"/>
    <property type="project" value="TreeGrafter"/>
</dbReference>
<feature type="compositionally biased region" description="Basic and acidic residues" evidence="4">
    <location>
        <begin position="935"/>
        <end position="944"/>
    </location>
</feature>
<feature type="region of interest" description="Disordered" evidence="4">
    <location>
        <begin position="813"/>
        <end position="963"/>
    </location>
</feature>
<feature type="region of interest" description="Disordered" evidence="4">
    <location>
        <begin position="141"/>
        <end position="221"/>
    </location>
</feature>
<reference evidence="7" key="1">
    <citation type="submission" date="2023-03" db="EMBL/GenBank/DDBJ databases">
        <title>Complete genome of Cladonia borealis.</title>
        <authorList>
            <person name="Park H."/>
        </authorList>
    </citation>
    <scope>NUCLEOTIDE SEQUENCE</scope>
    <source>
        <strain evidence="7">ANT050790</strain>
    </source>
</reference>
<feature type="compositionally biased region" description="Basic and acidic residues" evidence="4">
    <location>
        <begin position="364"/>
        <end position="387"/>
    </location>
</feature>
<dbReference type="SUPFAM" id="SSF52540">
    <property type="entry name" value="P-loop containing nucleoside triphosphate hydrolases"/>
    <property type="match status" value="2"/>
</dbReference>
<dbReference type="InterPro" id="IPR027417">
    <property type="entry name" value="P-loop_NTPase"/>
</dbReference>
<protein>
    <submittedName>
        <fullName evidence="7">Uncharacterized protein</fullName>
    </submittedName>
</protein>
<dbReference type="GO" id="GO:0016787">
    <property type="term" value="F:hydrolase activity"/>
    <property type="evidence" value="ECO:0007669"/>
    <property type="project" value="UniProtKB-KW"/>
</dbReference>
<feature type="compositionally biased region" description="Basic and acidic residues" evidence="4">
    <location>
        <begin position="830"/>
        <end position="846"/>
    </location>
</feature>
<dbReference type="CDD" id="cd18793">
    <property type="entry name" value="SF2_C_SNF"/>
    <property type="match status" value="1"/>
</dbReference>
<dbReference type="Gene3D" id="3.40.50.300">
    <property type="entry name" value="P-loop containing nucleotide triphosphate hydrolases"/>
    <property type="match status" value="2"/>
</dbReference>
<evidence type="ECO:0000256" key="4">
    <source>
        <dbReference type="SAM" id="MobiDB-lite"/>
    </source>
</evidence>
<keyword evidence="3" id="KW-0067">ATP-binding</keyword>
<feature type="compositionally biased region" description="Polar residues" evidence="4">
    <location>
        <begin position="40"/>
        <end position="49"/>
    </location>
</feature>
<dbReference type="GO" id="GO:0005634">
    <property type="term" value="C:nucleus"/>
    <property type="evidence" value="ECO:0007669"/>
    <property type="project" value="TreeGrafter"/>
</dbReference>
<evidence type="ECO:0000259" key="5">
    <source>
        <dbReference type="PROSITE" id="PS51192"/>
    </source>
</evidence>
<organism evidence="7 8">
    <name type="scientific">Cladonia borealis</name>
    <dbReference type="NCBI Taxonomy" id="184061"/>
    <lineage>
        <taxon>Eukaryota</taxon>
        <taxon>Fungi</taxon>
        <taxon>Dikarya</taxon>
        <taxon>Ascomycota</taxon>
        <taxon>Pezizomycotina</taxon>
        <taxon>Lecanoromycetes</taxon>
        <taxon>OSLEUM clade</taxon>
        <taxon>Lecanoromycetidae</taxon>
        <taxon>Lecanorales</taxon>
        <taxon>Lecanorineae</taxon>
        <taxon>Cladoniaceae</taxon>
        <taxon>Cladonia</taxon>
    </lineage>
</organism>
<dbReference type="Pfam" id="PF00271">
    <property type="entry name" value="Helicase_C"/>
    <property type="match status" value="1"/>
</dbReference>
<feature type="domain" description="Helicase C-terminal" evidence="6">
    <location>
        <begin position="970"/>
        <end position="1117"/>
    </location>
</feature>
<dbReference type="SMART" id="SM00487">
    <property type="entry name" value="DEXDc"/>
    <property type="match status" value="1"/>
</dbReference>
<evidence type="ECO:0000256" key="3">
    <source>
        <dbReference type="ARBA" id="ARBA00022840"/>
    </source>
</evidence>
<dbReference type="Pfam" id="PF00176">
    <property type="entry name" value="SNF2-rel_dom"/>
    <property type="match status" value="1"/>
</dbReference>
<keyword evidence="8" id="KW-1185">Reference proteome</keyword>
<feature type="compositionally biased region" description="Polar residues" evidence="4">
    <location>
        <begin position="752"/>
        <end position="762"/>
    </location>
</feature>
<dbReference type="InterPro" id="IPR001650">
    <property type="entry name" value="Helicase_C-like"/>
</dbReference>
<dbReference type="SMART" id="SM00490">
    <property type="entry name" value="HELICc"/>
    <property type="match status" value="1"/>
</dbReference>
<feature type="compositionally biased region" description="Basic residues" evidence="4">
    <location>
        <begin position="1"/>
        <end position="15"/>
    </location>
</feature>
<proteinExistence type="predicted"/>
<feature type="region of interest" description="Disordered" evidence="4">
    <location>
        <begin position="1"/>
        <end position="97"/>
    </location>
</feature>
<evidence type="ECO:0000259" key="6">
    <source>
        <dbReference type="PROSITE" id="PS51194"/>
    </source>
</evidence>
<comment type="caution">
    <text evidence="7">The sequence shown here is derived from an EMBL/GenBank/DDBJ whole genome shotgun (WGS) entry which is preliminary data.</text>
</comment>
<feature type="compositionally biased region" description="Polar residues" evidence="4">
    <location>
        <begin position="172"/>
        <end position="197"/>
    </location>
</feature>
<name>A0AA39R5F0_9LECA</name>
<dbReference type="Proteomes" id="UP001166286">
    <property type="component" value="Unassembled WGS sequence"/>
</dbReference>
<dbReference type="FunFam" id="3.40.50.10810:FF:000053">
    <property type="entry name" value="SNF2 family helicase/ATPase, putative"/>
    <property type="match status" value="1"/>
</dbReference>
<keyword evidence="1" id="KW-0547">Nucleotide-binding</keyword>
<dbReference type="InterPro" id="IPR038718">
    <property type="entry name" value="SNF2-like_sf"/>
</dbReference>
<dbReference type="GO" id="GO:0005524">
    <property type="term" value="F:ATP binding"/>
    <property type="evidence" value="ECO:0007669"/>
    <property type="project" value="UniProtKB-KW"/>
</dbReference>
<feature type="region of interest" description="Disordered" evidence="4">
    <location>
        <begin position="741"/>
        <end position="765"/>
    </location>
</feature>
<accession>A0AA39R5F0</accession>
<evidence type="ECO:0000256" key="1">
    <source>
        <dbReference type="ARBA" id="ARBA00022741"/>
    </source>
</evidence>
<evidence type="ECO:0000256" key="2">
    <source>
        <dbReference type="ARBA" id="ARBA00022801"/>
    </source>
</evidence>
<dbReference type="PROSITE" id="PS51194">
    <property type="entry name" value="HELICASE_CTER"/>
    <property type="match status" value="1"/>
</dbReference>
<feature type="compositionally biased region" description="Basic residues" evidence="4">
    <location>
        <begin position="819"/>
        <end position="829"/>
    </location>
</feature>